<feature type="domain" description="Histidine kinase/HSP90-like ATPase" evidence="5">
    <location>
        <begin position="1"/>
        <end position="35"/>
    </location>
</feature>
<dbReference type="GO" id="GO:0000155">
    <property type="term" value="F:phosphorelay sensor kinase activity"/>
    <property type="evidence" value="ECO:0007669"/>
    <property type="project" value="TreeGrafter"/>
</dbReference>
<evidence type="ECO:0000256" key="3">
    <source>
        <dbReference type="ARBA" id="ARBA00022679"/>
    </source>
</evidence>
<evidence type="ECO:0000313" key="6">
    <source>
        <dbReference type="EMBL" id="MBZ2165437.1"/>
    </source>
</evidence>
<keyword evidence="3" id="KW-0808">Transferase</keyword>
<comment type="catalytic activity">
    <reaction evidence="1">
        <text>ATP + protein L-histidine = ADP + protein N-phospho-L-histidine.</text>
        <dbReference type="EC" id="2.7.13.3"/>
    </reaction>
</comment>
<dbReference type="GO" id="GO:0005886">
    <property type="term" value="C:plasma membrane"/>
    <property type="evidence" value="ECO:0007669"/>
    <property type="project" value="TreeGrafter"/>
</dbReference>
<comment type="caution">
    <text evidence="6">The sequence shown here is derived from an EMBL/GenBank/DDBJ whole genome shotgun (WGS) entry which is preliminary data.</text>
</comment>
<organism evidence="6 7">
    <name type="scientific">Methanobacterium spitsbergense</name>
    <dbReference type="NCBI Taxonomy" id="2874285"/>
    <lineage>
        <taxon>Archaea</taxon>
        <taxon>Methanobacteriati</taxon>
        <taxon>Methanobacteriota</taxon>
        <taxon>Methanomada group</taxon>
        <taxon>Methanobacteria</taxon>
        <taxon>Methanobacteriales</taxon>
        <taxon>Methanobacteriaceae</taxon>
        <taxon>Methanobacterium</taxon>
    </lineage>
</organism>
<proteinExistence type="predicted"/>
<protein>
    <recommendedName>
        <fullName evidence="2">histidine kinase</fullName>
        <ecNumber evidence="2">2.7.13.3</ecNumber>
    </recommendedName>
</protein>
<dbReference type="InterPro" id="IPR036890">
    <property type="entry name" value="HATPase_C_sf"/>
</dbReference>
<dbReference type="PANTHER" id="PTHR43047">
    <property type="entry name" value="TWO-COMPONENT HISTIDINE PROTEIN KINASE"/>
    <property type="match status" value="1"/>
</dbReference>
<keyword evidence="4" id="KW-0418">Kinase</keyword>
<reference evidence="7" key="1">
    <citation type="journal article" date="2022" name="Microbiol. Resour. Announc.">
        <title>Draft Genome Sequence of a Methanogenic Archaeon from West Spitsbergen Permafrost.</title>
        <authorList>
            <person name="Trubitsyn V."/>
            <person name="Rivkina E."/>
            <person name="Shcherbakova V."/>
        </authorList>
    </citation>
    <scope>NUCLEOTIDE SEQUENCE [LARGE SCALE GENOMIC DNA]</scope>
    <source>
        <strain evidence="7">VT</strain>
    </source>
</reference>
<evidence type="ECO:0000313" key="7">
    <source>
        <dbReference type="Proteomes" id="UP000825933"/>
    </source>
</evidence>
<dbReference type="AlphaFoldDB" id="A0A8T5UTD6"/>
<dbReference type="SUPFAM" id="SSF55874">
    <property type="entry name" value="ATPase domain of HSP90 chaperone/DNA topoisomerase II/histidine kinase"/>
    <property type="match status" value="1"/>
</dbReference>
<dbReference type="InterPro" id="IPR003594">
    <property type="entry name" value="HATPase_dom"/>
</dbReference>
<gene>
    <name evidence="6" type="ORF">K8N75_05215</name>
</gene>
<dbReference type="GO" id="GO:0009927">
    <property type="term" value="F:histidine phosphotransfer kinase activity"/>
    <property type="evidence" value="ECO:0007669"/>
    <property type="project" value="TreeGrafter"/>
</dbReference>
<dbReference type="RefSeq" id="WP_275952389.1">
    <property type="nucleotide sequence ID" value="NZ_JAIOUQ010000005.1"/>
</dbReference>
<dbReference type="Proteomes" id="UP000825933">
    <property type="component" value="Unassembled WGS sequence"/>
</dbReference>
<dbReference type="EMBL" id="JAIOUQ010000005">
    <property type="protein sequence ID" value="MBZ2165437.1"/>
    <property type="molecule type" value="Genomic_DNA"/>
</dbReference>
<keyword evidence="7" id="KW-1185">Reference proteome</keyword>
<dbReference type="Gene3D" id="3.30.565.10">
    <property type="entry name" value="Histidine kinase-like ATPase, C-terminal domain"/>
    <property type="match status" value="1"/>
</dbReference>
<accession>A0A8T5UTD6</accession>
<evidence type="ECO:0000259" key="5">
    <source>
        <dbReference type="Pfam" id="PF02518"/>
    </source>
</evidence>
<dbReference type="EC" id="2.7.13.3" evidence="2"/>
<dbReference type="Pfam" id="PF02518">
    <property type="entry name" value="HATPase_c"/>
    <property type="match status" value="1"/>
</dbReference>
<evidence type="ECO:0000256" key="1">
    <source>
        <dbReference type="ARBA" id="ARBA00000085"/>
    </source>
</evidence>
<sequence>MGLSICKRIVERHGGEIWVESELGKGTTFNFTISRKIKYS</sequence>
<dbReference type="PANTHER" id="PTHR43047:SF72">
    <property type="entry name" value="OSMOSENSING HISTIDINE PROTEIN KINASE SLN1"/>
    <property type="match status" value="1"/>
</dbReference>
<evidence type="ECO:0000256" key="4">
    <source>
        <dbReference type="ARBA" id="ARBA00022777"/>
    </source>
</evidence>
<evidence type="ECO:0000256" key="2">
    <source>
        <dbReference type="ARBA" id="ARBA00012438"/>
    </source>
</evidence>
<name>A0A8T5UTD6_9EURY</name>